<dbReference type="EMBL" id="JAUDCK010000026">
    <property type="protein sequence ID" value="MDM8196192.1"/>
    <property type="molecule type" value="Genomic_DNA"/>
</dbReference>
<dbReference type="CDD" id="cd07377">
    <property type="entry name" value="WHTH_GntR"/>
    <property type="match status" value="1"/>
</dbReference>
<evidence type="ECO:0000256" key="2">
    <source>
        <dbReference type="ARBA" id="ARBA00022898"/>
    </source>
</evidence>
<dbReference type="Gene3D" id="3.40.640.10">
    <property type="entry name" value="Type I PLP-dependent aspartate aminotransferase-like (Major domain)"/>
    <property type="match status" value="1"/>
</dbReference>
<evidence type="ECO:0000313" key="7">
    <source>
        <dbReference type="EMBL" id="MDM8196192.1"/>
    </source>
</evidence>
<gene>
    <name evidence="7" type="ORF">QUV98_07675</name>
</gene>
<name>A0ABT7UJ66_9FIRM</name>
<dbReference type="Pfam" id="PF00392">
    <property type="entry name" value="GntR"/>
    <property type="match status" value="1"/>
</dbReference>
<accession>A0ABT7UJ66</accession>
<evidence type="ECO:0000259" key="6">
    <source>
        <dbReference type="PROSITE" id="PS50949"/>
    </source>
</evidence>
<sequence length="445" mass="51859">MTKYERLAQSLEQDIMQQVYKQGERLPSIGTMAKKQGCSKETVIKAYQLLIHQHLIYAKAQSGYYVLGSPILPISNTKEFSLETGNPAIKATSLEDAKHCLSLAIEEYRESSLNLSLQGVQSLRQTLTDFFLDMGIYTQESSIYLIQGVTQMLSFLSAIDFPNQHTYILIEEPTYSYYVQFLKSQSLPVLTIARDENGIDLTQLQYLFQHYDIKFFYTIPRNHNPLGTTYSTSMRQKIAQLALKYNVYIIEDDYFGHCSSTSHYLPLYYYMEGQNCIYLTSFSKTIPYLRIGAAIIHKDFKNTFEKLSHQSYYYSYQLPSLISQATLESYIKSSLYKKQTQQLQNHLKKDYQIIKKVTQNWDSQLIQVISSYSGYYLTIQCLVDINLDLFQTRLQQKHIKIARNERCFYDPSHFHPSIRLSLARIDSHDLKEALQIFYQVFLDMS</sequence>
<keyword evidence="4" id="KW-0238">DNA-binding</keyword>
<dbReference type="InterPro" id="IPR036388">
    <property type="entry name" value="WH-like_DNA-bd_sf"/>
</dbReference>
<dbReference type="RefSeq" id="WP_289527858.1">
    <property type="nucleotide sequence ID" value="NZ_JAUDCK010000026.1"/>
</dbReference>
<evidence type="ECO:0000313" key="8">
    <source>
        <dbReference type="Proteomes" id="UP001529275"/>
    </source>
</evidence>
<dbReference type="PANTHER" id="PTHR46577:SF1">
    <property type="entry name" value="HTH-TYPE TRANSCRIPTIONAL REGULATORY PROTEIN GABR"/>
    <property type="match status" value="1"/>
</dbReference>
<keyword evidence="3" id="KW-0805">Transcription regulation</keyword>
<dbReference type="InterPro" id="IPR000524">
    <property type="entry name" value="Tscrpt_reg_HTH_GntR"/>
</dbReference>
<comment type="similarity">
    <text evidence="1">In the C-terminal section; belongs to the class-I pyridoxal-phosphate-dependent aminotransferase family.</text>
</comment>
<dbReference type="Gene3D" id="1.10.10.10">
    <property type="entry name" value="Winged helix-like DNA-binding domain superfamily/Winged helix DNA-binding domain"/>
    <property type="match status" value="1"/>
</dbReference>
<dbReference type="Pfam" id="PF00155">
    <property type="entry name" value="Aminotran_1_2"/>
    <property type="match status" value="1"/>
</dbReference>
<keyword evidence="7" id="KW-0808">Transferase</keyword>
<dbReference type="PROSITE" id="PS50949">
    <property type="entry name" value="HTH_GNTR"/>
    <property type="match status" value="1"/>
</dbReference>
<keyword evidence="7" id="KW-0032">Aminotransferase</keyword>
<dbReference type="InterPro" id="IPR015424">
    <property type="entry name" value="PyrdxlP-dep_Trfase"/>
</dbReference>
<protein>
    <submittedName>
        <fullName evidence="7">PLP-dependent aminotransferase family protein</fullName>
    </submittedName>
</protein>
<dbReference type="SUPFAM" id="SSF46785">
    <property type="entry name" value="Winged helix' DNA-binding domain"/>
    <property type="match status" value="1"/>
</dbReference>
<dbReference type="SUPFAM" id="SSF53383">
    <property type="entry name" value="PLP-dependent transferases"/>
    <property type="match status" value="1"/>
</dbReference>
<dbReference type="PANTHER" id="PTHR46577">
    <property type="entry name" value="HTH-TYPE TRANSCRIPTIONAL REGULATORY PROTEIN GABR"/>
    <property type="match status" value="1"/>
</dbReference>
<proteinExistence type="inferred from homology"/>
<dbReference type="InterPro" id="IPR051446">
    <property type="entry name" value="HTH_trans_reg/aminotransferase"/>
</dbReference>
<dbReference type="Proteomes" id="UP001529275">
    <property type="component" value="Unassembled WGS sequence"/>
</dbReference>
<comment type="caution">
    <text evidence="7">The sequence shown here is derived from an EMBL/GenBank/DDBJ whole genome shotgun (WGS) entry which is preliminary data.</text>
</comment>
<evidence type="ECO:0000256" key="5">
    <source>
        <dbReference type="ARBA" id="ARBA00023163"/>
    </source>
</evidence>
<feature type="domain" description="HTH gntR-type" evidence="6">
    <location>
        <begin position="1"/>
        <end position="69"/>
    </location>
</feature>
<keyword evidence="2" id="KW-0663">Pyridoxal phosphate</keyword>
<dbReference type="InterPro" id="IPR015421">
    <property type="entry name" value="PyrdxlP-dep_Trfase_major"/>
</dbReference>
<evidence type="ECO:0000256" key="4">
    <source>
        <dbReference type="ARBA" id="ARBA00023125"/>
    </source>
</evidence>
<dbReference type="InterPro" id="IPR004839">
    <property type="entry name" value="Aminotransferase_I/II_large"/>
</dbReference>
<keyword evidence="5" id="KW-0804">Transcription</keyword>
<dbReference type="CDD" id="cd00609">
    <property type="entry name" value="AAT_like"/>
    <property type="match status" value="1"/>
</dbReference>
<evidence type="ECO:0000256" key="3">
    <source>
        <dbReference type="ARBA" id="ARBA00023015"/>
    </source>
</evidence>
<reference evidence="8" key="1">
    <citation type="submission" date="2023-06" db="EMBL/GenBank/DDBJ databases">
        <title>Identification and characterization of horizontal gene transfer across gut microbiota members of farm animals based on homology search.</title>
        <authorList>
            <person name="Zeman M."/>
            <person name="Kubasova T."/>
            <person name="Jahodarova E."/>
            <person name="Nykrynova M."/>
            <person name="Rychlik I."/>
        </authorList>
    </citation>
    <scope>NUCLEOTIDE SEQUENCE [LARGE SCALE GENOMIC DNA]</scope>
    <source>
        <strain evidence="8">ET341</strain>
    </source>
</reference>
<dbReference type="SMART" id="SM00345">
    <property type="entry name" value="HTH_GNTR"/>
    <property type="match status" value="1"/>
</dbReference>
<dbReference type="InterPro" id="IPR036390">
    <property type="entry name" value="WH_DNA-bd_sf"/>
</dbReference>
<evidence type="ECO:0000256" key="1">
    <source>
        <dbReference type="ARBA" id="ARBA00005384"/>
    </source>
</evidence>
<keyword evidence="8" id="KW-1185">Reference proteome</keyword>
<dbReference type="GO" id="GO:0008483">
    <property type="term" value="F:transaminase activity"/>
    <property type="evidence" value="ECO:0007669"/>
    <property type="project" value="UniProtKB-KW"/>
</dbReference>
<organism evidence="7 8">
    <name type="scientific">Massilimicrobiota timonensis</name>
    <dbReference type="NCBI Taxonomy" id="1776392"/>
    <lineage>
        <taxon>Bacteria</taxon>
        <taxon>Bacillati</taxon>
        <taxon>Bacillota</taxon>
        <taxon>Erysipelotrichia</taxon>
        <taxon>Erysipelotrichales</taxon>
        <taxon>Erysipelotrichaceae</taxon>
        <taxon>Massilimicrobiota</taxon>
    </lineage>
</organism>
<reference evidence="7 8" key="2">
    <citation type="submission" date="2023-06" db="EMBL/GenBank/DDBJ databases">
        <authorList>
            <person name="Zeman M."/>
            <person name="Kubasova T."/>
            <person name="Jahodarova E."/>
            <person name="Nykrynova M."/>
            <person name="Rychlik I."/>
        </authorList>
    </citation>
    <scope>NUCLEOTIDE SEQUENCE [LARGE SCALE GENOMIC DNA]</scope>
    <source>
        <strain evidence="7 8">ET341</strain>
    </source>
</reference>